<proteinExistence type="predicted"/>
<dbReference type="EMBL" id="WKJJ01000032">
    <property type="protein sequence ID" value="MRV76451.1"/>
    <property type="molecule type" value="Genomic_DNA"/>
</dbReference>
<protein>
    <recommendedName>
        <fullName evidence="3">Nucleotidyltransferase family protein</fullName>
    </recommendedName>
</protein>
<dbReference type="InterPro" id="IPR039498">
    <property type="entry name" value="NTP_transf_5"/>
</dbReference>
<dbReference type="AlphaFoldDB" id="A0A7X2IUN9"/>
<reference evidence="1 2" key="1">
    <citation type="submission" date="2019-11" db="EMBL/GenBank/DDBJ databases">
        <title>Novel species isolated from a subtropical stream in China.</title>
        <authorList>
            <person name="Lu H."/>
        </authorList>
    </citation>
    <scope>NUCLEOTIDE SEQUENCE [LARGE SCALE GENOMIC DNA]</scope>
    <source>
        <strain evidence="1 2">FT92W</strain>
    </source>
</reference>
<dbReference type="Pfam" id="PF14907">
    <property type="entry name" value="NTP_transf_5"/>
    <property type="match status" value="1"/>
</dbReference>
<comment type="caution">
    <text evidence="1">The sequence shown here is derived from an EMBL/GenBank/DDBJ whole genome shotgun (WGS) entry which is preliminary data.</text>
</comment>
<dbReference type="Proteomes" id="UP000446768">
    <property type="component" value="Unassembled WGS sequence"/>
</dbReference>
<keyword evidence="2" id="KW-1185">Reference proteome</keyword>
<organism evidence="1 2">
    <name type="scientific">Pseudoduganella rivuli</name>
    <dbReference type="NCBI Taxonomy" id="2666085"/>
    <lineage>
        <taxon>Bacteria</taxon>
        <taxon>Pseudomonadati</taxon>
        <taxon>Pseudomonadota</taxon>
        <taxon>Betaproteobacteria</taxon>
        <taxon>Burkholderiales</taxon>
        <taxon>Oxalobacteraceae</taxon>
        <taxon>Telluria group</taxon>
        <taxon>Pseudoduganella</taxon>
    </lineage>
</organism>
<gene>
    <name evidence="1" type="ORF">GJ700_32545</name>
</gene>
<sequence>MTPLSLPLAIRAFREPSCLAGLTAAEWHLLLRQCSKANLDARLYYLLEQRGELDVIPPQARELLEWVRVIAERHAQAARWEVRHIHAALRETGGPLILLKGAAYTMAQLPSAPGRLYSDIDILVDEALLSDVEKALMLHGWHTTHHDSYDQRYYRQWMHELPPMMHIHRQTAIDVHHAILPRTAPVHPDPQQLRDGAVPVPGIEGVYVLAPEDMVLHSATHLFFDGECDHGLRDLVDLDALLRHFSTRPGFWEGLATRAHLLQLTRPLFYALRYTERLLGTPLPPQAAAAREAGRPNPVLLALMDSLFHRALMPMHSSCDDRWSATARFLIYLRGNWLRMPPLMLARHLFHKAFLSPNEGKGDTPAAETELERP</sequence>
<accession>A0A7X2IUN9</accession>
<dbReference type="RefSeq" id="WP_154381955.1">
    <property type="nucleotide sequence ID" value="NZ_WKJJ01000032.1"/>
</dbReference>
<evidence type="ECO:0000313" key="2">
    <source>
        <dbReference type="Proteomes" id="UP000446768"/>
    </source>
</evidence>
<name>A0A7X2IUN9_9BURK</name>
<evidence type="ECO:0000313" key="1">
    <source>
        <dbReference type="EMBL" id="MRV76451.1"/>
    </source>
</evidence>
<evidence type="ECO:0008006" key="3">
    <source>
        <dbReference type="Google" id="ProtNLM"/>
    </source>
</evidence>